<dbReference type="InterPro" id="IPR001279">
    <property type="entry name" value="Metallo-B-lactamas"/>
</dbReference>
<dbReference type="CDD" id="cd07719">
    <property type="entry name" value="arylsulfatase_AtsA-like_MBL-fold"/>
    <property type="match status" value="1"/>
</dbReference>
<organism evidence="3 4">
    <name type="scientific">Parasphingorhabdus marina DSM 22363</name>
    <dbReference type="NCBI Taxonomy" id="1123272"/>
    <lineage>
        <taxon>Bacteria</taxon>
        <taxon>Pseudomonadati</taxon>
        <taxon>Pseudomonadota</taxon>
        <taxon>Alphaproteobacteria</taxon>
        <taxon>Sphingomonadales</taxon>
        <taxon>Sphingomonadaceae</taxon>
        <taxon>Parasphingorhabdus</taxon>
    </lineage>
</organism>
<dbReference type="InterPro" id="IPR044094">
    <property type="entry name" value="AtsA-like_MBL-fold"/>
</dbReference>
<evidence type="ECO:0000256" key="1">
    <source>
        <dbReference type="ARBA" id="ARBA00022801"/>
    </source>
</evidence>
<sequence length="357" mass="37824">MRKLLTGLILILVLAGSAGWIFQKQIGERLFARAVEQAFARDLIGNLPDGLHVVLCGSGSPLSDPSRAGPCTAVIAGERIFIVDIGGGAVRNLGQMGLPMANVEALLLTHFHSDHIDGMGELLLQRWAGGGHDSPLPVYGAEGVEAIVDGLNGAYAADVQYRIAHHGAATMPPSGAGGIAQPFALPEGQEQAVVYNREGLKITAFRVNHEPVEPAFGYRFDYKGRSVVLSGDTAKDPRIAGICTGCDLLVHEVLNAEMVGKMQAAAKQAGNARVAKIMADIPSYHATPVEVAEIAGEAETRMLVLSHIVPAVPLTYLESYYLKGTAEAFDGEIVLGRDGMLFSLPANKNSIDQDQLL</sequence>
<dbReference type="Gene3D" id="3.60.15.10">
    <property type="entry name" value="Ribonuclease Z/Hydroxyacylglutathione hydrolase-like"/>
    <property type="match status" value="1"/>
</dbReference>
<dbReference type="AlphaFoldDB" id="A0A1N6CRP8"/>
<evidence type="ECO:0000259" key="2">
    <source>
        <dbReference type="SMART" id="SM00849"/>
    </source>
</evidence>
<dbReference type="OrthoDB" id="9803916at2"/>
<dbReference type="InterPro" id="IPR036866">
    <property type="entry name" value="RibonucZ/Hydroxyglut_hydro"/>
</dbReference>
<dbReference type="STRING" id="1123272.SAMN02745824_0823"/>
<accession>A0A1N6CRP8</accession>
<dbReference type="Proteomes" id="UP000185192">
    <property type="component" value="Unassembled WGS sequence"/>
</dbReference>
<dbReference type="RefSeq" id="WP_074203840.1">
    <property type="nucleotide sequence ID" value="NZ_FSQW01000001.1"/>
</dbReference>
<keyword evidence="4" id="KW-1185">Reference proteome</keyword>
<dbReference type="SUPFAM" id="SSF56281">
    <property type="entry name" value="Metallo-hydrolase/oxidoreductase"/>
    <property type="match status" value="1"/>
</dbReference>
<dbReference type="PANTHER" id="PTHR46018:SF2">
    <property type="entry name" value="ZINC PHOSPHODIESTERASE ELAC PROTEIN 1"/>
    <property type="match status" value="1"/>
</dbReference>
<dbReference type="PANTHER" id="PTHR46018">
    <property type="entry name" value="ZINC PHOSPHODIESTERASE ELAC PROTEIN 1"/>
    <property type="match status" value="1"/>
</dbReference>
<feature type="domain" description="Metallo-beta-lactamase" evidence="2">
    <location>
        <begin position="68"/>
        <end position="281"/>
    </location>
</feature>
<evidence type="ECO:0000313" key="4">
    <source>
        <dbReference type="Proteomes" id="UP000185192"/>
    </source>
</evidence>
<name>A0A1N6CRP8_9SPHN</name>
<dbReference type="EMBL" id="FSQW01000001">
    <property type="protein sequence ID" value="SIN61157.1"/>
    <property type="molecule type" value="Genomic_DNA"/>
</dbReference>
<proteinExistence type="predicted"/>
<dbReference type="SMART" id="SM00849">
    <property type="entry name" value="Lactamase_B"/>
    <property type="match status" value="1"/>
</dbReference>
<gene>
    <name evidence="3" type="ORF">SAMN02745824_0823</name>
</gene>
<reference evidence="4" key="1">
    <citation type="submission" date="2016-11" db="EMBL/GenBank/DDBJ databases">
        <authorList>
            <person name="Varghese N."/>
            <person name="Submissions S."/>
        </authorList>
    </citation>
    <scope>NUCLEOTIDE SEQUENCE [LARGE SCALE GENOMIC DNA]</scope>
    <source>
        <strain evidence="4">DSM 22363</strain>
    </source>
</reference>
<dbReference type="Pfam" id="PF12706">
    <property type="entry name" value="Lactamase_B_2"/>
    <property type="match status" value="1"/>
</dbReference>
<evidence type="ECO:0000313" key="3">
    <source>
        <dbReference type="EMBL" id="SIN61157.1"/>
    </source>
</evidence>
<dbReference type="GO" id="GO:0042781">
    <property type="term" value="F:3'-tRNA processing endoribonuclease activity"/>
    <property type="evidence" value="ECO:0007669"/>
    <property type="project" value="TreeGrafter"/>
</dbReference>
<protein>
    <submittedName>
        <fullName evidence="3">Ribonuclease Z</fullName>
    </submittedName>
</protein>
<keyword evidence="1" id="KW-0378">Hydrolase</keyword>